<name>A0A8E2JQM4_9PEZI</name>
<dbReference type="Proteomes" id="UP000250140">
    <property type="component" value="Unassembled WGS sequence"/>
</dbReference>
<gene>
    <name evidence="1" type="ORF">AOQ84DRAFT_379225</name>
</gene>
<proteinExistence type="predicted"/>
<organism evidence="1 2">
    <name type="scientific">Glonium stellatum</name>
    <dbReference type="NCBI Taxonomy" id="574774"/>
    <lineage>
        <taxon>Eukaryota</taxon>
        <taxon>Fungi</taxon>
        <taxon>Dikarya</taxon>
        <taxon>Ascomycota</taxon>
        <taxon>Pezizomycotina</taxon>
        <taxon>Dothideomycetes</taxon>
        <taxon>Pleosporomycetidae</taxon>
        <taxon>Gloniales</taxon>
        <taxon>Gloniaceae</taxon>
        <taxon>Glonium</taxon>
    </lineage>
</organism>
<dbReference type="EMBL" id="KV750202">
    <property type="protein sequence ID" value="OCL05807.1"/>
    <property type="molecule type" value="Genomic_DNA"/>
</dbReference>
<dbReference type="OrthoDB" id="3945550at2759"/>
<dbReference type="SUPFAM" id="SSF52047">
    <property type="entry name" value="RNI-like"/>
    <property type="match status" value="1"/>
</dbReference>
<protein>
    <submittedName>
        <fullName evidence="1">Uncharacterized protein</fullName>
    </submittedName>
</protein>
<reference evidence="1 2" key="1">
    <citation type="journal article" date="2016" name="Nat. Commun.">
        <title>Ectomycorrhizal ecology is imprinted in the genome of the dominant symbiotic fungus Cenococcum geophilum.</title>
        <authorList>
            <consortium name="DOE Joint Genome Institute"/>
            <person name="Peter M."/>
            <person name="Kohler A."/>
            <person name="Ohm R.A."/>
            <person name="Kuo A."/>
            <person name="Krutzmann J."/>
            <person name="Morin E."/>
            <person name="Arend M."/>
            <person name="Barry K.W."/>
            <person name="Binder M."/>
            <person name="Choi C."/>
            <person name="Clum A."/>
            <person name="Copeland A."/>
            <person name="Grisel N."/>
            <person name="Haridas S."/>
            <person name="Kipfer T."/>
            <person name="LaButti K."/>
            <person name="Lindquist E."/>
            <person name="Lipzen A."/>
            <person name="Maire R."/>
            <person name="Meier B."/>
            <person name="Mihaltcheva S."/>
            <person name="Molinier V."/>
            <person name="Murat C."/>
            <person name="Poggeler S."/>
            <person name="Quandt C.A."/>
            <person name="Sperisen C."/>
            <person name="Tritt A."/>
            <person name="Tisserant E."/>
            <person name="Crous P.W."/>
            <person name="Henrissat B."/>
            <person name="Nehls U."/>
            <person name="Egli S."/>
            <person name="Spatafora J.W."/>
            <person name="Grigoriev I.V."/>
            <person name="Martin F.M."/>
        </authorList>
    </citation>
    <scope>NUCLEOTIDE SEQUENCE [LARGE SCALE GENOMIC DNA]</scope>
    <source>
        <strain evidence="1 2">CBS 207.34</strain>
    </source>
</reference>
<evidence type="ECO:0000313" key="2">
    <source>
        <dbReference type="Proteomes" id="UP000250140"/>
    </source>
</evidence>
<keyword evidence="2" id="KW-1185">Reference proteome</keyword>
<dbReference type="AlphaFoldDB" id="A0A8E2JQM4"/>
<accession>A0A8E2JQM4</accession>
<sequence length="275" mass="31755">MNAALDNRFKSLEMLAIRLKPRGMTNYFRSLAEAFFGSLCSLITLRLYGNVEAPLLTKILEQHGSRLRELALIAFNYDKNARICTVSEILEICNSCPQLERLSLRIKRTKSNWLETQHYEALGTFASLVGLSLDLDCRTPYQSTHPTVDEFSDALINRAVDETLARSIYDIITSNKPGRPLAYLRLTSCSTYLLHSSGLILDKRTSNMSRRFLLRRNERDDSDDIEVTEIGKRSREHLDELYRSRDAEIKNRAGHEEMIRNAFEKLWPSKFKDRD</sequence>
<evidence type="ECO:0000313" key="1">
    <source>
        <dbReference type="EMBL" id="OCL05807.1"/>
    </source>
</evidence>